<keyword evidence="6" id="KW-0677">Repeat</keyword>
<evidence type="ECO:0000313" key="15">
    <source>
        <dbReference type="EMBL" id="KAJ0964138.1"/>
    </source>
</evidence>
<dbReference type="GO" id="GO:0008270">
    <property type="term" value="F:zinc ion binding"/>
    <property type="evidence" value="ECO:0007669"/>
    <property type="project" value="UniProtKB-KW"/>
</dbReference>
<dbReference type="GO" id="GO:0045944">
    <property type="term" value="P:positive regulation of transcription by RNA polymerase II"/>
    <property type="evidence" value="ECO:0007669"/>
    <property type="project" value="TreeGrafter"/>
</dbReference>
<evidence type="ECO:0000256" key="8">
    <source>
        <dbReference type="ARBA" id="ARBA00022786"/>
    </source>
</evidence>
<keyword evidence="10 11" id="KW-0040">ANK repeat</keyword>
<dbReference type="SMART" id="SM00248">
    <property type="entry name" value="ANK"/>
    <property type="match status" value="5"/>
</dbReference>
<name>A0A9D5C0D7_9LILI</name>
<dbReference type="EMBL" id="JAGGNH010000009">
    <property type="protein sequence ID" value="KAJ0964138.1"/>
    <property type="molecule type" value="Genomic_DNA"/>
</dbReference>
<keyword evidence="8" id="KW-0833">Ubl conjugation pathway</keyword>
<evidence type="ECO:0000256" key="9">
    <source>
        <dbReference type="ARBA" id="ARBA00022833"/>
    </source>
</evidence>
<dbReference type="InterPro" id="IPR001841">
    <property type="entry name" value="Znf_RING"/>
</dbReference>
<dbReference type="PANTHER" id="PTHR24193:SF121">
    <property type="entry name" value="ADA2A-CONTAINING COMPLEX COMPONENT 3, ISOFORM D"/>
    <property type="match status" value="1"/>
</dbReference>
<dbReference type="InterPro" id="IPR050663">
    <property type="entry name" value="Ankyrin-SOCS_Box"/>
</dbReference>
<keyword evidence="4" id="KW-0808">Transferase</keyword>
<gene>
    <name evidence="15" type="ORF">J5N97_029260</name>
</gene>
<keyword evidence="9" id="KW-0862">Zinc</keyword>
<reference evidence="15" key="2">
    <citation type="journal article" date="2022" name="Hortic Res">
        <title>The genome of Dioscorea zingiberensis sheds light on the biosynthesis, origin and evolution of the medicinally important diosgenin saponins.</title>
        <authorList>
            <person name="Li Y."/>
            <person name="Tan C."/>
            <person name="Li Z."/>
            <person name="Guo J."/>
            <person name="Li S."/>
            <person name="Chen X."/>
            <person name="Wang C."/>
            <person name="Dai X."/>
            <person name="Yang H."/>
            <person name="Song W."/>
            <person name="Hou L."/>
            <person name="Xu J."/>
            <person name="Tong Z."/>
            <person name="Xu A."/>
            <person name="Yuan X."/>
            <person name="Wang W."/>
            <person name="Yang Q."/>
            <person name="Chen L."/>
            <person name="Sun Z."/>
            <person name="Wang K."/>
            <person name="Pan B."/>
            <person name="Chen J."/>
            <person name="Bao Y."/>
            <person name="Liu F."/>
            <person name="Qi X."/>
            <person name="Gang D.R."/>
            <person name="Wen J."/>
            <person name="Li J."/>
        </authorList>
    </citation>
    <scope>NUCLEOTIDE SEQUENCE</scope>
    <source>
        <strain evidence="15">Dzin_1.0</strain>
    </source>
</reference>
<protein>
    <recommendedName>
        <fullName evidence="3">RING-type E3 ubiquitin transferase</fullName>
        <ecNumber evidence="3">2.3.2.27</ecNumber>
    </recommendedName>
</protein>
<evidence type="ECO:0000313" key="16">
    <source>
        <dbReference type="Proteomes" id="UP001085076"/>
    </source>
</evidence>
<evidence type="ECO:0000256" key="10">
    <source>
        <dbReference type="ARBA" id="ARBA00023043"/>
    </source>
</evidence>
<dbReference type="InterPro" id="IPR036770">
    <property type="entry name" value="Ankyrin_rpt-contain_sf"/>
</dbReference>
<dbReference type="PANTHER" id="PTHR24193">
    <property type="entry name" value="ANKYRIN REPEAT PROTEIN"/>
    <property type="match status" value="1"/>
</dbReference>
<feature type="region of interest" description="Disordered" evidence="13">
    <location>
        <begin position="462"/>
        <end position="488"/>
    </location>
</feature>
<evidence type="ECO:0000256" key="13">
    <source>
        <dbReference type="SAM" id="MobiDB-lite"/>
    </source>
</evidence>
<evidence type="ECO:0000256" key="4">
    <source>
        <dbReference type="ARBA" id="ARBA00022679"/>
    </source>
</evidence>
<dbReference type="GO" id="GO:0000976">
    <property type="term" value="F:transcription cis-regulatory region binding"/>
    <property type="evidence" value="ECO:0007669"/>
    <property type="project" value="TreeGrafter"/>
</dbReference>
<feature type="region of interest" description="Disordered" evidence="13">
    <location>
        <begin position="145"/>
        <end position="166"/>
    </location>
</feature>
<keyword evidence="5" id="KW-0479">Metal-binding</keyword>
<feature type="repeat" description="ANK" evidence="11">
    <location>
        <begin position="111"/>
        <end position="132"/>
    </location>
</feature>
<comment type="caution">
    <text evidence="15">The sequence shown here is derived from an EMBL/GenBank/DDBJ whole genome shotgun (WGS) entry which is preliminary data.</text>
</comment>
<feature type="domain" description="RING-type" evidence="14">
    <location>
        <begin position="325"/>
        <end position="375"/>
    </location>
</feature>
<proteinExistence type="predicted"/>
<dbReference type="PROSITE" id="PS50088">
    <property type="entry name" value="ANK_REPEAT"/>
    <property type="match status" value="5"/>
</dbReference>
<evidence type="ECO:0000256" key="1">
    <source>
        <dbReference type="ARBA" id="ARBA00000900"/>
    </source>
</evidence>
<keyword evidence="7 12" id="KW-0863">Zinc-finger</keyword>
<dbReference type="InterPro" id="IPR013083">
    <property type="entry name" value="Znf_RING/FYVE/PHD"/>
</dbReference>
<dbReference type="SMART" id="SM00184">
    <property type="entry name" value="RING"/>
    <property type="match status" value="2"/>
</dbReference>
<dbReference type="SUPFAM" id="SSF57850">
    <property type="entry name" value="RING/U-box"/>
    <property type="match status" value="1"/>
</dbReference>
<dbReference type="PROSITE" id="PS50089">
    <property type="entry name" value="ZF_RING_2"/>
    <property type="match status" value="1"/>
</dbReference>
<dbReference type="GO" id="GO:0061630">
    <property type="term" value="F:ubiquitin protein ligase activity"/>
    <property type="evidence" value="ECO:0007669"/>
    <property type="project" value="UniProtKB-EC"/>
</dbReference>
<keyword evidence="16" id="KW-1185">Reference proteome</keyword>
<dbReference type="Pfam" id="PF24921">
    <property type="entry name" value="RING_XB3-XBAT31"/>
    <property type="match status" value="1"/>
</dbReference>
<feature type="repeat" description="ANK" evidence="11">
    <location>
        <begin position="226"/>
        <end position="252"/>
    </location>
</feature>
<feature type="repeat" description="ANK" evidence="11">
    <location>
        <begin position="77"/>
        <end position="109"/>
    </location>
</feature>
<dbReference type="InterPro" id="IPR002110">
    <property type="entry name" value="Ankyrin_rpt"/>
</dbReference>
<dbReference type="PROSITE" id="PS50297">
    <property type="entry name" value="ANK_REP_REGION"/>
    <property type="match status" value="4"/>
</dbReference>
<evidence type="ECO:0000256" key="12">
    <source>
        <dbReference type="PROSITE-ProRule" id="PRU00175"/>
    </source>
</evidence>
<evidence type="ECO:0000256" key="2">
    <source>
        <dbReference type="ARBA" id="ARBA00004906"/>
    </source>
</evidence>
<sequence>MGNSLGCSASGERLVSAARDGDLIEARMLLEFNPSLAKYSTFGGLNSPLHFAAAKGHCEIVTLLLENGADVNSRNYCGQTALMQACRYGHWEVVQTLLLYRSNVMRADYLTGRTALHFAAVEGHIRCIRLLVADFIPSVPFESVTSSVDGDKVGGRGTSPDSSSRYRSDQFALGRFINKVADGGITALHMAALNGYFDCVQLLLDLHADVSVVTFHYGSSMNLIGAGSTPLHYAACGGNLKCCQILISKGASRLTLNCNGWLPLDVAKIWKRHWLEPLLSPNSDMTIPNFLPSNYLSLPLMSILNIARDSGLQSSTFTSEDSDFCAVCLERVCTVAAEGCGHEFCVRCALYLCSTSNVTTETVRPPGAIPCPLCRDGIVSFVKLPCTPAKELKLNLALSLCNPCILPPRDLDTPATSCRSEYHKNCVTSVSSEIICPLTCSPFPSVSIPSCTCDDDPCTSNDSQAEIQEQSPRRSQSATNDLDKTEDQRLEKTTCSNMFWNRRSCHREHQCNSEINA</sequence>
<dbReference type="InterPro" id="IPR056760">
    <property type="entry name" value="RING_XB3-like"/>
</dbReference>
<evidence type="ECO:0000256" key="6">
    <source>
        <dbReference type="ARBA" id="ARBA00022737"/>
    </source>
</evidence>
<dbReference type="Proteomes" id="UP001085076">
    <property type="component" value="Miscellaneous, Linkage group lg09"/>
</dbReference>
<evidence type="ECO:0000256" key="7">
    <source>
        <dbReference type="ARBA" id="ARBA00022771"/>
    </source>
</evidence>
<comment type="catalytic activity">
    <reaction evidence="1">
        <text>S-ubiquitinyl-[E2 ubiquitin-conjugating enzyme]-L-cysteine + [acceptor protein]-L-lysine = [E2 ubiquitin-conjugating enzyme]-L-cysteine + N(6)-ubiquitinyl-[acceptor protein]-L-lysine.</text>
        <dbReference type="EC" id="2.3.2.27"/>
    </reaction>
</comment>
<feature type="repeat" description="ANK" evidence="11">
    <location>
        <begin position="183"/>
        <end position="215"/>
    </location>
</feature>
<evidence type="ECO:0000256" key="11">
    <source>
        <dbReference type="PROSITE-ProRule" id="PRU00023"/>
    </source>
</evidence>
<evidence type="ECO:0000256" key="5">
    <source>
        <dbReference type="ARBA" id="ARBA00022723"/>
    </source>
</evidence>
<reference evidence="15" key="1">
    <citation type="submission" date="2021-03" db="EMBL/GenBank/DDBJ databases">
        <authorList>
            <person name="Li Z."/>
            <person name="Yang C."/>
        </authorList>
    </citation>
    <scope>NUCLEOTIDE SEQUENCE</scope>
    <source>
        <strain evidence="15">Dzin_1.0</strain>
        <tissue evidence="15">Leaf</tissue>
    </source>
</reference>
<dbReference type="InterPro" id="IPR017907">
    <property type="entry name" value="Znf_RING_CS"/>
</dbReference>
<evidence type="ECO:0000256" key="3">
    <source>
        <dbReference type="ARBA" id="ARBA00012483"/>
    </source>
</evidence>
<dbReference type="SUPFAM" id="SSF48403">
    <property type="entry name" value="Ankyrin repeat"/>
    <property type="match status" value="1"/>
</dbReference>
<feature type="compositionally biased region" description="Polar residues" evidence="13">
    <location>
        <begin position="462"/>
        <end position="480"/>
    </location>
</feature>
<dbReference type="Gene3D" id="3.30.40.10">
    <property type="entry name" value="Zinc/RING finger domain, C3HC4 (zinc finger)"/>
    <property type="match status" value="1"/>
</dbReference>
<dbReference type="AlphaFoldDB" id="A0A9D5C0D7"/>
<dbReference type="Pfam" id="PF00023">
    <property type="entry name" value="Ank"/>
    <property type="match status" value="1"/>
</dbReference>
<dbReference type="PROSITE" id="PS00518">
    <property type="entry name" value="ZF_RING_1"/>
    <property type="match status" value="1"/>
</dbReference>
<dbReference type="OrthoDB" id="20872at2759"/>
<dbReference type="FunFam" id="1.25.40.20:FF:000262">
    <property type="entry name" value="E3 ubiquitin-protein ligase XBAT33"/>
    <property type="match status" value="1"/>
</dbReference>
<feature type="repeat" description="ANK" evidence="11">
    <location>
        <begin position="44"/>
        <end position="76"/>
    </location>
</feature>
<organism evidence="15 16">
    <name type="scientific">Dioscorea zingiberensis</name>
    <dbReference type="NCBI Taxonomy" id="325984"/>
    <lineage>
        <taxon>Eukaryota</taxon>
        <taxon>Viridiplantae</taxon>
        <taxon>Streptophyta</taxon>
        <taxon>Embryophyta</taxon>
        <taxon>Tracheophyta</taxon>
        <taxon>Spermatophyta</taxon>
        <taxon>Magnoliopsida</taxon>
        <taxon>Liliopsida</taxon>
        <taxon>Dioscoreales</taxon>
        <taxon>Dioscoreaceae</taxon>
        <taxon>Dioscorea</taxon>
    </lineage>
</organism>
<dbReference type="EC" id="2.3.2.27" evidence="3"/>
<comment type="pathway">
    <text evidence="2">Protein modification; protein ubiquitination.</text>
</comment>
<dbReference type="GO" id="GO:0005634">
    <property type="term" value="C:nucleus"/>
    <property type="evidence" value="ECO:0007669"/>
    <property type="project" value="TreeGrafter"/>
</dbReference>
<evidence type="ECO:0000259" key="14">
    <source>
        <dbReference type="PROSITE" id="PS50089"/>
    </source>
</evidence>
<dbReference type="Pfam" id="PF12796">
    <property type="entry name" value="Ank_2"/>
    <property type="match status" value="2"/>
</dbReference>
<accession>A0A9D5C0D7</accession>
<dbReference type="Gene3D" id="1.25.40.20">
    <property type="entry name" value="Ankyrin repeat-containing domain"/>
    <property type="match status" value="2"/>
</dbReference>